<sequence length="177" mass="21270">MDTFPNYIYIELTIINKINDYYKNPSKEKLLETFKQVMKNETDKSLIKSYQNIVNLLNLILKFNDEDNLENKEYLEIFLNDFDENKNYMNLISLIREVFGINNEDFLKGFSNMKETLLKFVKSDFVDNILNFVKNDEGELDEKDMLDFCKCLFEIRGDMKLYNKVNCYYNFISRIIL</sequence>
<protein>
    <submittedName>
        <fullName evidence="1">Uncharacterized protein</fullName>
    </submittedName>
</protein>
<dbReference type="EMBL" id="MK500494">
    <property type="protein sequence ID" value="QBK90507.1"/>
    <property type="molecule type" value="Genomic_DNA"/>
</dbReference>
<gene>
    <name evidence="1" type="ORF">LCPAC104_00020</name>
</gene>
<evidence type="ECO:0000313" key="1">
    <source>
        <dbReference type="EMBL" id="QBK90507.1"/>
    </source>
</evidence>
<reference evidence="1" key="1">
    <citation type="journal article" date="2019" name="MBio">
        <title>Virus Genomes from Deep Sea Sediments Expand the Ocean Megavirome and Support Independent Origins of Viral Gigantism.</title>
        <authorList>
            <person name="Backstrom D."/>
            <person name="Yutin N."/>
            <person name="Jorgensen S.L."/>
            <person name="Dharamshi J."/>
            <person name="Homa F."/>
            <person name="Zaremba-Niedwiedzka K."/>
            <person name="Spang A."/>
            <person name="Wolf Y.I."/>
            <person name="Koonin E.V."/>
            <person name="Ettema T.J."/>
        </authorList>
    </citation>
    <scope>NUCLEOTIDE SEQUENCE</scope>
</reference>
<proteinExistence type="predicted"/>
<organism evidence="1">
    <name type="scientific">Pithovirus LCPAC104</name>
    <dbReference type="NCBI Taxonomy" id="2506589"/>
    <lineage>
        <taxon>Viruses</taxon>
        <taxon>Pithoviruses</taxon>
    </lineage>
</organism>
<accession>A0A481Z403</accession>
<name>A0A481Z403_9VIRU</name>